<reference evidence="2 3" key="1">
    <citation type="submission" date="2018-08" db="EMBL/GenBank/DDBJ databases">
        <title>Genomic investigation of the strawberry pathogen Phytophthora fragariae indicates pathogenicity is determined by transcriptional variation in three key races.</title>
        <authorList>
            <person name="Adams T.M."/>
            <person name="Armitage A.D."/>
            <person name="Sobczyk M.K."/>
            <person name="Bates H.J."/>
            <person name="Dunwell J.M."/>
            <person name="Nellist C.F."/>
            <person name="Harrison R.J."/>
        </authorList>
    </citation>
    <scope>NUCLEOTIDE SEQUENCE [LARGE SCALE GENOMIC DNA]</scope>
    <source>
        <strain evidence="2 3">SCRP333</strain>
    </source>
</reference>
<evidence type="ECO:0000313" key="3">
    <source>
        <dbReference type="Proteomes" id="UP000434957"/>
    </source>
</evidence>
<organism evidence="2 3">
    <name type="scientific">Phytophthora rubi</name>
    <dbReference type="NCBI Taxonomy" id="129364"/>
    <lineage>
        <taxon>Eukaryota</taxon>
        <taxon>Sar</taxon>
        <taxon>Stramenopiles</taxon>
        <taxon>Oomycota</taxon>
        <taxon>Peronosporomycetes</taxon>
        <taxon>Peronosporales</taxon>
        <taxon>Peronosporaceae</taxon>
        <taxon>Phytophthora</taxon>
    </lineage>
</organism>
<comment type="caution">
    <text evidence="2">The sequence shown here is derived from an EMBL/GenBank/DDBJ whole genome shotgun (WGS) entry which is preliminary data.</text>
</comment>
<dbReference type="EMBL" id="QXFT01000196">
    <property type="protein sequence ID" value="KAE9351284.1"/>
    <property type="molecule type" value="Genomic_DNA"/>
</dbReference>
<gene>
    <name evidence="2" type="ORF">PR003_g4950</name>
</gene>
<protein>
    <submittedName>
        <fullName evidence="2">Uncharacterized protein</fullName>
    </submittedName>
</protein>
<dbReference type="Proteomes" id="UP000434957">
    <property type="component" value="Unassembled WGS sequence"/>
</dbReference>
<evidence type="ECO:0000313" key="2">
    <source>
        <dbReference type="EMBL" id="KAE9351284.1"/>
    </source>
</evidence>
<dbReference type="AlphaFoldDB" id="A0A6A4FKT0"/>
<proteinExistence type="predicted"/>
<feature type="region of interest" description="Disordered" evidence="1">
    <location>
        <begin position="148"/>
        <end position="171"/>
    </location>
</feature>
<accession>A0A6A4FKT0</accession>
<feature type="compositionally biased region" description="Pro residues" evidence="1">
    <location>
        <begin position="1"/>
        <end position="10"/>
    </location>
</feature>
<feature type="region of interest" description="Disordered" evidence="1">
    <location>
        <begin position="1"/>
        <end position="41"/>
    </location>
</feature>
<sequence>MATTLGPPPFASQLPCRNARQPQTHRHISHRLSPSPQHGRIYPEPAISVGGELANPAREVQRTKTMKAALCARPSTLLCAALQHRVDSLAEAHRHSYPPPRPVDDHWFRRHDRLRRDGRLSNSPRAFRYMYSAADAAVSDMKQAGRHRIHHASRARPQWKPAAETPGLDPGVASGSEIVVMGVRARARCLISPQTFLVLRRWSRLSPAIEDDRRVRAAD</sequence>
<keyword evidence="3" id="KW-1185">Reference proteome</keyword>
<evidence type="ECO:0000256" key="1">
    <source>
        <dbReference type="SAM" id="MobiDB-lite"/>
    </source>
</evidence>
<name>A0A6A4FKT0_9STRA</name>